<feature type="domain" description="Aldehyde oxidase/xanthine dehydrogenase a/b hammerhead" evidence="2">
    <location>
        <begin position="34"/>
        <end position="140"/>
    </location>
</feature>
<feature type="region of interest" description="Disordered" evidence="1">
    <location>
        <begin position="1"/>
        <end position="27"/>
    </location>
</feature>
<evidence type="ECO:0000259" key="2">
    <source>
        <dbReference type="SMART" id="SM01008"/>
    </source>
</evidence>
<evidence type="ECO:0000313" key="3">
    <source>
        <dbReference type="EMBL" id="MBE1458536.1"/>
    </source>
</evidence>
<dbReference type="InterPro" id="IPR037165">
    <property type="entry name" value="AldOxase/xan_DH_Mopterin-bd_sf"/>
</dbReference>
<dbReference type="Pfam" id="PF01315">
    <property type="entry name" value="Ald_Xan_dh_C"/>
    <property type="match status" value="1"/>
</dbReference>
<protein>
    <submittedName>
        <fullName evidence="3">Xanthine dehydrogenase D subunit</fullName>
    </submittedName>
</protein>
<dbReference type="EMBL" id="JADBDY010000001">
    <property type="protein sequence ID" value="MBE1458536.1"/>
    <property type="molecule type" value="Genomic_DNA"/>
</dbReference>
<evidence type="ECO:0000313" key="4">
    <source>
        <dbReference type="Proteomes" id="UP000598217"/>
    </source>
</evidence>
<dbReference type="InterPro" id="IPR016208">
    <property type="entry name" value="Ald_Oxase/xanthine_DH-like"/>
</dbReference>
<keyword evidence="4" id="KW-1185">Reference proteome</keyword>
<dbReference type="SUPFAM" id="SSF56003">
    <property type="entry name" value="Molybdenum cofactor-binding domain"/>
    <property type="match status" value="1"/>
</dbReference>
<dbReference type="Pfam" id="PF20256">
    <property type="entry name" value="MoCoBD_2"/>
    <property type="match status" value="1"/>
</dbReference>
<dbReference type="Gene3D" id="3.30.365.10">
    <property type="entry name" value="Aldehyde oxidase/xanthine dehydrogenase, molybdopterin binding domain"/>
    <property type="match status" value="4"/>
</dbReference>
<sequence>MKATTRTVTTDLSSTTRDGLGASPRRPDGTLKVTGEFAYSSDLWMEGMLWGATLRSPHPHARILGIDITEALKLPGVEAVLTHEDVPGEKRYGLEFQDQPVLAFDKVRYKGEAVAVVAADHPETARRAMERIRVDYEVLPPVSDSLRAAHDPEYPLVHEEGTLPVHEEYHQRGNRVRHQPIRTGDFVGVAESGEGQQEVLERLRARADAVVETEYEVGMQDQAFLGPESGMAVPAEDGGVDLYVATQWLHVDQKQIGPALGLPQDKVRLTLAGVGGAFGAREDLSMQIHACMLALRTGKPVKFVYNREESFYGHVHRHPAKMRFEHGARADGTLLYATLEIVVDGGAYASATPAVVGVASSLGIGPYEVPNVLVDAYGVYTTNPPCGAMRGFGAVQACFGYESQMDKLAEKLGMHPVELRVRNAMSQGSRIITGQEIDMPLPMAEMLERCRDLPMPVERTALEDPADQRTLPGGVAGTTRGEGVVRGVGYGVGLKNLCFSEGFDDYSTARVRMEIVAGEPVVLVHTAAAEVGQGLVTVKGQIARTELGVEKVAIAPSDTQVGSAGSSSASRQSYMTGGAVKMACEAVRESVFALARERGIIPESVPDAELSLTGGKVVSRSAGALVSLADLLGDSASGGTVVEETREHHHRPTEMLDPTLGQGASHTQFGMCVHRAVVDVDVDLGLVKVVALDAVQDVGKVLHPQQLAGQIQGGSAQGLGLALMEEIQVKDSEIRNPSFTDYLIPTILDMPPMRIDVLEHPDPHAPYGLRGAGEPPTLSSTPAIVAAVRDATKRPLTHAPVRPEDIVGIDL</sequence>
<evidence type="ECO:0000256" key="1">
    <source>
        <dbReference type="SAM" id="MobiDB-lite"/>
    </source>
</evidence>
<organism evidence="3 4">
    <name type="scientific">Nocardiopsis terrae</name>
    <dbReference type="NCBI Taxonomy" id="372655"/>
    <lineage>
        <taxon>Bacteria</taxon>
        <taxon>Bacillati</taxon>
        <taxon>Actinomycetota</taxon>
        <taxon>Actinomycetes</taxon>
        <taxon>Streptosporangiales</taxon>
        <taxon>Nocardiopsidaceae</taxon>
        <taxon>Nocardiopsis</taxon>
    </lineage>
</organism>
<accession>A0ABR9HHN3</accession>
<dbReference type="PANTHER" id="PTHR11908">
    <property type="entry name" value="XANTHINE DEHYDROGENASE"/>
    <property type="match status" value="1"/>
</dbReference>
<feature type="compositionally biased region" description="Low complexity" evidence="1">
    <location>
        <begin position="1"/>
        <end position="18"/>
    </location>
</feature>
<dbReference type="NCBIfam" id="TIGR03196">
    <property type="entry name" value="pucD"/>
    <property type="match status" value="1"/>
</dbReference>
<dbReference type="SUPFAM" id="SSF54665">
    <property type="entry name" value="CO dehydrogenase molybdoprotein N-domain-like"/>
    <property type="match status" value="1"/>
</dbReference>
<dbReference type="InterPro" id="IPR046867">
    <property type="entry name" value="AldOxase/xan_DH_MoCoBD2"/>
</dbReference>
<reference evidence="3 4" key="1">
    <citation type="submission" date="2020-10" db="EMBL/GenBank/DDBJ databases">
        <title>Sequencing the genomes of 1000 actinobacteria strains.</title>
        <authorList>
            <person name="Klenk H.-P."/>
        </authorList>
    </citation>
    <scope>NUCLEOTIDE SEQUENCE [LARGE SCALE GENOMIC DNA]</scope>
    <source>
        <strain evidence="3 4">DSM 45157</strain>
    </source>
</reference>
<comment type="caution">
    <text evidence="3">The sequence shown here is derived from an EMBL/GenBank/DDBJ whole genome shotgun (WGS) entry which is preliminary data.</text>
</comment>
<dbReference type="Pfam" id="PF02738">
    <property type="entry name" value="MoCoBD_1"/>
    <property type="match status" value="1"/>
</dbReference>
<proteinExistence type="predicted"/>
<name>A0ABR9HHN3_9ACTN</name>
<dbReference type="InterPro" id="IPR008274">
    <property type="entry name" value="AldOxase/xan_DH_MoCoBD1"/>
</dbReference>
<dbReference type="Gene3D" id="3.90.1170.50">
    <property type="entry name" value="Aldehyde oxidase/xanthine dehydrogenase, a/b hammerhead"/>
    <property type="match status" value="1"/>
</dbReference>
<dbReference type="RefSeq" id="WP_191269571.1">
    <property type="nucleotide sequence ID" value="NZ_BMXJ01000003.1"/>
</dbReference>
<dbReference type="SMART" id="SM01008">
    <property type="entry name" value="Ald_Xan_dh_C"/>
    <property type="match status" value="1"/>
</dbReference>
<dbReference type="InterPro" id="IPR036856">
    <property type="entry name" value="Ald_Oxase/Xan_DH_a/b_sf"/>
</dbReference>
<dbReference type="Proteomes" id="UP000598217">
    <property type="component" value="Unassembled WGS sequence"/>
</dbReference>
<gene>
    <name evidence="3" type="ORF">H4W79_002750</name>
</gene>
<dbReference type="InterPro" id="IPR017609">
    <property type="entry name" value="Xanthine_dehydrogenase_dsu"/>
</dbReference>
<dbReference type="PANTHER" id="PTHR11908:SF157">
    <property type="entry name" value="XANTHINE DEHYDROGENASE SUBUNIT D-RELATED"/>
    <property type="match status" value="1"/>
</dbReference>
<dbReference type="InterPro" id="IPR000674">
    <property type="entry name" value="Ald_Oxase/Xan_DH_a/b"/>
</dbReference>